<dbReference type="EMBL" id="QXHD01000004">
    <property type="protein sequence ID" value="NEZ55468.1"/>
    <property type="molecule type" value="Genomic_DNA"/>
</dbReference>
<dbReference type="RefSeq" id="WP_163697340.1">
    <property type="nucleotide sequence ID" value="NZ_QXHD01000004.1"/>
</dbReference>
<evidence type="ECO:0000313" key="1">
    <source>
        <dbReference type="EMBL" id="NEZ55468.1"/>
    </source>
</evidence>
<comment type="caution">
    <text evidence="1">The sequence shown here is derived from an EMBL/GenBank/DDBJ whole genome shotgun (WGS) entry which is preliminary data.</text>
</comment>
<gene>
    <name evidence="1" type="ORF">DXZ20_07210</name>
</gene>
<proteinExistence type="predicted"/>
<reference evidence="1 2" key="1">
    <citation type="journal article" date="2020" name="Microb. Ecol.">
        <title>Ecogenomics of the Marine Benthic Filamentous Cyanobacterium Adonisia.</title>
        <authorList>
            <person name="Walter J.M."/>
            <person name="Coutinho F.H."/>
            <person name="Leomil L."/>
            <person name="Hargreaves P.I."/>
            <person name="Campeao M.E."/>
            <person name="Vieira V.V."/>
            <person name="Silva B.S."/>
            <person name="Fistarol G.O."/>
            <person name="Salomon P.S."/>
            <person name="Sawabe T."/>
            <person name="Mino S."/>
            <person name="Hosokawa M."/>
            <person name="Miyashita H."/>
            <person name="Maruyama F."/>
            <person name="van Verk M.C."/>
            <person name="Dutilh B.E."/>
            <person name="Thompson C.C."/>
            <person name="Thompson F.L."/>
        </authorList>
    </citation>
    <scope>NUCLEOTIDE SEQUENCE [LARGE SCALE GENOMIC DNA]</scope>
    <source>
        <strain evidence="1 2">CCMR0081</strain>
    </source>
</reference>
<protein>
    <submittedName>
        <fullName evidence="1">Uncharacterized protein</fullName>
    </submittedName>
</protein>
<organism evidence="1 2">
    <name type="scientific">Adonisia turfae CCMR0081</name>
    <dbReference type="NCBI Taxonomy" id="2292702"/>
    <lineage>
        <taxon>Bacteria</taxon>
        <taxon>Bacillati</taxon>
        <taxon>Cyanobacteriota</taxon>
        <taxon>Adonisia</taxon>
        <taxon>Adonisia turfae</taxon>
    </lineage>
</organism>
<keyword evidence="2" id="KW-1185">Reference proteome</keyword>
<evidence type="ECO:0000313" key="2">
    <source>
        <dbReference type="Proteomes" id="UP000481033"/>
    </source>
</evidence>
<accession>A0A6M0RGU6</accession>
<dbReference type="AlphaFoldDB" id="A0A6M0RGU6"/>
<name>A0A6M0RGU6_9CYAN</name>
<dbReference type="Proteomes" id="UP000481033">
    <property type="component" value="Unassembled WGS sequence"/>
</dbReference>
<sequence length="76" mass="8650">MTAASDDLYQHQLRIALNKIAIDASVGDFNSKLLLERLSQERIRQHRLSAIKRHVQANGYPDTLRGRTEAMNDLFG</sequence>